<keyword evidence="2" id="KW-0808">Transferase</keyword>
<keyword evidence="2" id="KW-0489">Methyltransferase</keyword>
<dbReference type="Pfam" id="PF13847">
    <property type="entry name" value="Methyltransf_31"/>
    <property type="match status" value="1"/>
</dbReference>
<dbReference type="Gene3D" id="3.40.50.150">
    <property type="entry name" value="Vaccinia Virus protein VP39"/>
    <property type="match status" value="1"/>
</dbReference>
<keyword evidence="3" id="KW-1185">Reference proteome</keyword>
<dbReference type="InterPro" id="IPR025714">
    <property type="entry name" value="Methyltranfer_dom"/>
</dbReference>
<dbReference type="Proteomes" id="UP001139226">
    <property type="component" value="Unassembled WGS sequence"/>
</dbReference>
<evidence type="ECO:0000259" key="1">
    <source>
        <dbReference type="Pfam" id="PF13847"/>
    </source>
</evidence>
<gene>
    <name evidence="2" type="ORF">ML462_09700</name>
</gene>
<dbReference type="EMBL" id="JAKVTV010000003">
    <property type="protein sequence ID" value="MCH4823446.1"/>
    <property type="molecule type" value="Genomic_DNA"/>
</dbReference>
<proteinExistence type="predicted"/>
<organism evidence="2 3">
    <name type="scientific">Christiangramia lutea</name>
    <dbReference type="NCBI Taxonomy" id="1607951"/>
    <lineage>
        <taxon>Bacteria</taxon>
        <taxon>Pseudomonadati</taxon>
        <taxon>Bacteroidota</taxon>
        <taxon>Flavobacteriia</taxon>
        <taxon>Flavobacteriales</taxon>
        <taxon>Flavobacteriaceae</taxon>
        <taxon>Christiangramia</taxon>
    </lineage>
</organism>
<accession>A0A9X1V4B0</accession>
<dbReference type="RefSeq" id="WP_240713621.1">
    <property type="nucleotide sequence ID" value="NZ_JAKVTV010000003.1"/>
</dbReference>
<name>A0A9X1V4B0_9FLAO</name>
<feature type="domain" description="Methyltransferase" evidence="1">
    <location>
        <begin position="60"/>
        <end position="185"/>
    </location>
</feature>
<dbReference type="CDD" id="cd02440">
    <property type="entry name" value="AdoMet_MTases"/>
    <property type="match status" value="1"/>
</dbReference>
<dbReference type="AlphaFoldDB" id="A0A9X1V4B0"/>
<evidence type="ECO:0000313" key="3">
    <source>
        <dbReference type="Proteomes" id="UP001139226"/>
    </source>
</evidence>
<dbReference type="GO" id="GO:0032259">
    <property type="term" value="P:methylation"/>
    <property type="evidence" value="ECO:0007669"/>
    <property type="project" value="UniProtKB-KW"/>
</dbReference>
<dbReference type="InterPro" id="IPR029063">
    <property type="entry name" value="SAM-dependent_MTases_sf"/>
</dbReference>
<evidence type="ECO:0000313" key="2">
    <source>
        <dbReference type="EMBL" id="MCH4823446.1"/>
    </source>
</evidence>
<dbReference type="GO" id="GO:0008168">
    <property type="term" value="F:methyltransferase activity"/>
    <property type="evidence" value="ECO:0007669"/>
    <property type="project" value="UniProtKB-KW"/>
</dbReference>
<sequence>MDKNKDIFGMAIKAFYEDHDKTDIIVHSPDFDDDIIPVDYLFRDFSQMPEIEQEALELSKGNLLDVGCGAGSHSLYLQDKKNLKVLGLDTSPMAIEIARKRGVKNAVCRDFFKLKDNKYDTILMLMNGSGIIGKLDKLGNFFQHAKTLLTENGQILLDSSDLIYLFDEEITEDNHYYGELEYSVSYKGVKSDYFDWLYIDPELLKEKAEQNGFSCEIIKQGENYEFLACLRMK</sequence>
<dbReference type="SUPFAM" id="SSF53335">
    <property type="entry name" value="S-adenosyl-L-methionine-dependent methyltransferases"/>
    <property type="match status" value="1"/>
</dbReference>
<reference evidence="2" key="1">
    <citation type="submission" date="2022-03" db="EMBL/GenBank/DDBJ databases">
        <title>Gramella crocea sp. nov., isolated from activated sludge of a seafood processing plant.</title>
        <authorList>
            <person name="Zhang X."/>
        </authorList>
    </citation>
    <scope>NUCLEOTIDE SEQUENCE</scope>
    <source>
        <strain evidence="2">YJ019</strain>
    </source>
</reference>
<comment type="caution">
    <text evidence="2">The sequence shown here is derived from an EMBL/GenBank/DDBJ whole genome shotgun (WGS) entry which is preliminary data.</text>
</comment>
<protein>
    <submittedName>
        <fullName evidence="2">Class I SAM-dependent methyltransferase</fullName>
    </submittedName>
</protein>